<proteinExistence type="inferred from homology"/>
<evidence type="ECO:0000313" key="3">
    <source>
        <dbReference type="EMBL" id="MBM3115688.1"/>
    </source>
</evidence>
<dbReference type="PANTHER" id="PTHR43597:SF5">
    <property type="entry name" value="SUFE-LIKE PROTEIN 2, CHLOROPLASTIC"/>
    <property type="match status" value="1"/>
</dbReference>
<feature type="domain" description="Fe-S metabolism associated" evidence="2">
    <location>
        <begin position="23"/>
        <end position="142"/>
    </location>
</feature>
<accession>A0ABS2BKT8</accession>
<dbReference type="RefSeq" id="WP_203537413.1">
    <property type="nucleotide sequence ID" value="NZ_JAESND010000002.1"/>
</dbReference>
<evidence type="ECO:0000256" key="1">
    <source>
        <dbReference type="ARBA" id="ARBA00010282"/>
    </source>
</evidence>
<dbReference type="Gene3D" id="3.90.1010.10">
    <property type="match status" value="1"/>
</dbReference>
<dbReference type="SUPFAM" id="SSF82649">
    <property type="entry name" value="SufE/NifU"/>
    <property type="match status" value="1"/>
</dbReference>
<dbReference type="InterPro" id="IPR003808">
    <property type="entry name" value="Fe-S_metab-assoc_dom"/>
</dbReference>
<gene>
    <name evidence="3" type="ORF">JMJ54_07595</name>
</gene>
<organism evidence="3 4">
    <name type="scientific">Jeongeupia naejangsanensis</name>
    <dbReference type="NCBI Taxonomy" id="613195"/>
    <lineage>
        <taxon>Bacteria</taxon>
        <taxon>Pseudomonadati</taxon>
        <taxon>Pseudomonadota</taxon>
        <taxon>Betaproteobacteria</taxon>
        <taxon>Neisseriales</taxon>
        <taxon>Chitinibacteraceae</taxon>
        <taxon>Jeongeupia</taxon>
    </lineage>
</organism>
<evidence type="ECO:0000259" key="2">
    <source>
        <dbReference type="Pfam" id="PF02657"/>
    </source>
</evidence>
<keyword evidence="4" id="KW-1185">Reference proteome</keyword>
<evidence type="ECO:0000313" key="4">
    <source>
        <dbReference type="Proteomes" id="UP000809431"/>
    </source>
</evidence>
<reference evidence="3 4" key="1">
    <citation type="submission" date="2021-01" db="EMBL/GenBank/DDBJ databases">
        <title>Draft Genome Sequence and Polyhydroxyalkanoate Biosynthetic Potential of Jeongeupia naejangsanensis Type Strain DSM 24253.</title>
        <authorList>
            <person name="Turrini P."/>
            <person name="Artuso I."/>
            <person name="Lugli G.A."/>
            <person name="Frangipani E."/>
            <person name="Ventura M."/>
            <person name="Visca P."/>
        </authorList>
    </citation>
    <scope>NUCLEOTIDE SEQUENCE [LARGE SCALE GENOMIC DNA]</scope>
    <source>
        <strain evidence="3 4">DSM 24253</strain>
    </source>
</reference>
<comment type="similarity">
    <text evidence="1">Belongs to the SufE family.</text>
</comment>
<name>A0ABS2BKT8_9NEIS</name>
<dbReference type="Proteomes" id="UP000809431">
    <property type="component" value="Unassembled WGS sequence"/>
</dbReference>
<dbReference type="Pfam" id="PF02657">
    <property type="entry name" value="SufE"/>
    <property type="match status" value="1"/>
</dbReference>
<dbReference type="PANTHER" id="PTHR43597">
    <property type="entry name" value="SULFUR ACCEPTOR PROTEIN CSDE"/>
    <property type="match status" value="1"/>
</dbReference>
<comment type="caution">
    <text evidence="3">The sequence shown here is derived from an EMBL/GenBank/DDBJ whole genome shotgun (WGS) entry which is preliminary data.</text>
</comment>
<sequence length="149" mass="16460">MSSYPPPFDHPFGTRIDRDALAQRLEAAAGWEAKNRLLVQLARELPPLPDALRTDEHRVAGCESTAWLVIGRQEGRLLAAADSDSRIVKGLLALLLTAYHGHTPAELAGFDFEAWLVSLGLQRFLTTSRGNGLRAMSRMIREAIAEFSH</sequence>
<protein>
    <submittedName>
        <fullName evidence="3">SufE family protein</fullName>
    </submittedName>
</protein>
<dbReference type="EMBL" id="JAESND010000002">
    <property type="protein sequence ID" value="MBM3115688.1"/>
    <property type="molecule type" value="Genomic_DNA"/>
</dbReference>